<feature type="transmembrane region" description="Helical" evidence="3">
    <location>
        <begin position="703"/>
        <end position="723"/>
    </location>
</feature>
<dbReference type="PANTHER" id="PTHR37813:SF1">
    <property type="entry name" value="FELS-2 PROPHAGE PROTEIN"/>
    <property type="match status" value="1"/>
</dbReference>
<dbReference type="Pfam" id="PF10145">
    <property type="entry name" value="PhageMin_Tail"/>
    <property type="match status" value="1"/>
</dbReference>
<accession>A0A0D1X6H1</accession>
<dbReference type="OrthoDB" id="2663535at2"/>
<dbReference type="EMBL" id="FNED01000049">
    <property type="protein sequence ID" value="SDK33202.1"/>
    <property type="molecule type" value="Genomic_DNA"/>
</dbReference>
<dbReference type="NCBIfam" id="TIGR01760">
    <property type="entry name" value="tape_meas_TP901"/>
    <property type="match status" value="1"/>
</dbReference>
<feature type="compositionally biased region" description="Low complexity" evidence="2">
    <location>
        <begin position="63"/>
        <end position="73"/>
    </location>
</feature>
<feature type="region of interest" description="Disordered" evidence="2">
    <location>
        <begin position="46"/>
        <end position="73"/>
    </location>
</feature>
<dbReference type="InterPro" id="IPR010090">
    <property type="entry name" value="Phage_tape_meas"/>
</dbReference>
<keyword evidence="1" id="KW-1188">Viral release from host cell</keyword>
<feature type="compositionally biased region" description="Gly residues" evidence="2">
    <location>
        <begin position="898"/>
        <end position="909"/>
    </location>
</feature>
<feature type="region of interest" description="Disordered" evidence="2">
    <location>
        <begin position="881"/>
        <end position="909"/>
    </location>
</feature>
<gene>
    <name evidence="5" type="ORF">AF333_06860</name>
    <name evidence="6" type="ORF">SAMN04487909_14933</name>
</gene>
<keyword evidence="3" id="KW-0812">Transmembrane</keyword>
<dbReference type="GeneID" id="42304918"/>
<feature type="domain" description="Phage tail tape measure protein" evidence="4">
    <location>
        <begin position="179"/>
        <end position="377"/>
    </location>
</feature>
<proteinExistence type="predicted"/>
<feature type="transmembrane region" description="Helical" evidence="3">
    <location>
        <begin position="674"/>
        <end position="696"/>
    </location>
</feature>
<reference evidence="5 7" key="1">
    <citation type="submission" date="2015-07" db="EMBL/GenBank/DDBJ databases">
        <title>Fjat-14205 dsm 2895.</title>
        <authorList>
            <person name="Liu B."/>
            <person name="Wang J."/>
            <person name="Zhu Y."/>
            <person name="Liu G."/>
            <person name="Chen Q."/>
            <person name="Chen Z."/>
            <person name="Lan J."/>
            <person name="Che J."/>
            <person name="Ge C."/>
            <person name="Shi H."/>
            <person name="Pan Z."/>
            <person name="Liu X."/>
        </authorList>
    </citation>
    <scope>NUCLEOTIDE SEQUENCE [LARGE SCALE GENOMIC DNA]</scope>
    <source>
        <strain evidence="5 7">DSM 2895</strain>
    </source>
</reference>
<evidence type="ECO:0000259" key="4">
    <source>
        <dbReference type="Pfam" id="PF10145"/>
    </source>
</evidence>
<keyword evidence="7" id="KW-1185">Reference proteome</keyword>
<dbReference type="PANTHER" id="PTHR37813">
    <property type="entry name" value="FELS-2 PROPHAGE PROTEIN"/>
    <property type="match status" value="1"/>
</dbReference>
<evidence type="ECO:0000256" key="1">
    <source>
        <dbReference type="ARBA" id="ARBA00022612"/>
    </source>
</evidence>
<evidence type="ECO:0000313" key="6">
    <source>
        <dbReference type="EMBL" id="SDK33202.1"/>
    </source>
</evidence>
<evidence type="ECO:0000313" key="8">
    <source>
        <dbReference type="Proteomes" id="UP000182836"/>
    </source>
</evidence>
<dbReference type="Proteomes" id="UP000182836">
    <property type="component" value="Unassembled WGS sequence"/>
</dbReference>
<reference evidence="6 8" key="2">
    <citation type="submission" date="2016-10" db="EMBL/GenBank/DDBJ databases">
        <authorList>
            <person name="de Groot N.N."/>
        </authorList>
    </citation>
    <scope>NUCLEOTIDE SEQUENCE [LARGE SCALE GENOMIC DNA]</scope>
    <source>
        <strain evidence="6 8">DSM 2895</strain>
    </source>
</reference>
<keyword evidence="3" id="KW-0472">Membrane</keyword>
<name>A0A0D1X6H1_ANEMI</name>
<feature type="transmembrane region" description="Helical" evidence="3">
    <location>
        <begin position="649"/>
        <end position="668"/>
    </location>
</feature>
<dbReference type="EMBL" id="LGUG01000004">
    <property type="protein sequence ID" value="KON95242.1"/>
    <property type="molecule type" value="Genomic_DNA"/>
</dbReference>
<dbReference type="PATRIC" id="fig|47500.8.peg.4461"/>
<feature type="transmembrane region" description="Helical" evidence="3">
    <location>
        <begin position="470"/>
        <end position="495"/>
    </location>
</feature>
<organism evidence="5 7">
    <name type="scientific">Aneurinibacillus migulanus</name>
    <name type="common">Bacillus migulanus</name>
    <dbReference type="NCBI Taxonomy" id="47500"/>
    <lineage>
        <taxon>Bacteria</taxon>
        <taxon>Bacillati</taxon>
        <taxon>Bacillota</taxon>
        <taxon>Bacilli</taxon>
        <taxon>Bacillales</taxon>
        <taxon>Paenibacillaceae</taxon>
        <taxon>Aneurinibacillus group</taxon>
        <taxon>Aneurinibacillus</taxon>
    </lineage>
</organism>
<protein>
    <submittedName>
        <fullName evidence="6">Phage tail tape measure protein, TP901 family, core region</fullName>
    </submittedName>
</protein>
<sequence length="968" mass="102617">MSEKRLGARISLADRMTSPMMKIVGIITRTQSVAQKLNQSTQRMGQTMSSAANQAASGMSRMSTAANTTANSATKVGSAARKAADAAERSGSAAEKAAQKWKKLGEQYGTTSKKATMMMSNLDHASGALQNTGAVGLAMGGGIAYGMTNAVKTVSQFDDSMSSVRAKTGATGEAFESLRNKALELGRTTVFTSSQSADAMDKLAMAGWSTDKILAGTGHMLNLASAGAMDLATTADIASDIMTAFQIGAGEAGRVGDVLAKAATSANTSVEQLGYTMKYTAPIAQTFGMSLEETTAIGAKMADAGIKSEMAGTAMRAGLTRLAAPPKPAADMLDHLGIQTNIKGKMRPIFDILTDIEAKFKTMSQAERIDAAKDLFGQEAMSGWLSILTSGTNNLKQYNEQLMNSGGASAEMARIMNDNIGGAFRELNSAVEGAVISIGDQLKEPVRKVAEFLTALIGKFNSLDPTTKKIIAFVTAIVSAFLLLAGPLMILLALIPSIVTGFGQIASLFGMTGAALLGTIAPFLLVIGAITAVGIAFVILYKKSETFRNGVNKIKDTFVSVFHSIMNTVNRGKTIISGIFDLFKGDSGGITKLIGAGVGTEMIGKITSVVAKIKSVFQSVVTFFVQVFNRIAGYFQSIWPLIKKLFNDIRAFVAFIWPAIAGYISIQWEIIKNVVIVAATAIWSVIKTAFFTVWEIVKTVMQYIWNIINIVFTVIGGIVKAGLQVLTGDFSGAWETIKQMSVSVFEQVKKTIADFITGAINIGKTFLQNIAQGFLDNMSTVLEAAKSVWERIKSVFTGEQINVSPNVQYNQPAGPPIPPGYRAYASGGLIDRPHLGLVGEAGPEMIVPLSASRRGRGLELWQQAGKMLGAIPYANGGLVGARNVPERQKPSKPPSGMRGAGGKGNGGRGAGPIQNIFHISITGDQVSAMGEDKGYMRKVAREIAEELLEELMEAADNYTIDNLGTMME</sequence>
<evidence type="ECO:0000256" key="2">
    <source>
        <dbReference type="SAM" id="MobiDB-lite"/>
    </source>
</evidence>
<feature type="compositionally biased region" description="Polar residues" evidence="2">
    <location>
        <begin position="46"/>
        <end position="62"/>
    </location>
</feature>
<evidence type="ECO:0000313" key="7">
    <source>
        <dbReference type="Proteomes" id="UP000037269"/>
    </source>
</evidence>
<evidence type="ECO:0000256" key="3">
    <source>
        <dbReference type="SAM" id="Phobius"/>
    </source>
</evidence>
<feature type="transmembrane region" description="Helical" evidence="3">
    <location>
        <begin position="515"/>
        <end position="541"/>
    </location>
</feature>
<dbReference type="STRING" id="47500.AF333_06860"/>
<keyword evidence="3" id="KW-1133">Transmembrane helix</keyword>
<evidence type="ECO:0000313" key="5">
    <source>
        <dbReference type="EMBL" id="KON95242.1"/>
    </source>
</evidence>
<dbReference type="AlphaFoldDB" id="A0A0D1X6H1"/>
<dbReference type="Proteomes" id="UP000037269">
    <property type="component" value="Unassembled WGS sequence"/>
</dbReference>
<dbReference type="RefSeq" id="WP_043068830.1">
    <property type="nucleotide sequence ID" value="NZ_BJOA01000200.1"/>
</dbReference>